<keyword evidence="4" id="KW-1133">Transmembrane helix</keyword>
<feature type="compositionally biased region" description="Basic and acidic residues" evidence="3">
    <location>
        <begin position="415"/>
        <end position="435"/>
    </location>
</feature>
<evidence type="ECO:0000256" key="3">
    <source>
        <dbReference type="SAM" id="MobiDB-lite"/>
    </source>
</evidence>
<dbReference type="EMBL" id="SOHE01000013">
    <property type="protein sequence ID" value="TFD55283.1"/>
    <property type="molecule type" value="Genomic_DNA"/>
</dbReference>
<dbReference type="InterPro" id="IPR036116">
    <property type="entry name" value="FN3_sf"/>
</dbReference>
<keyword evidence="1" id="KW-0378">Hydrolase</keyword>
<evidence type="ECO:0000259" key="5">
    <source>
        <dbReference type="PROSITE" id="PS50853"/>
    </source>
</evidence>
<proteinExistence type="predicted"/>
<dbReference type="RefSeq" id="WP_134517966.1">
    <property type="nucleotide sequence ID" value="NZ_SOHE01000013.1"/>
</dbReference>
<keyword evidence="2" id="KW-0624">Polysaccharide degradation</keyword>
<dbReference type="Gene3D" id="2.60.40.2810">
    <property type="match status" value="1"/>
</dbReference>
<dbReference type="SUPFAM" id="SSF49265">
    <property type="entry name" value="Fibronectin type III"/>
    <property type="match status" value="1"/>
</dbReference>
<dbReference type="Gene3D" id="2.60.40.10">
    <property type="entry name" value="Immunoglobulins"/>
    <property type="match status" value="2"/>
</dbReference>
<feature type="region of interest" description="Disordered" evidence="3">
    <location>
        <begin position="391"/>
        <end position="435"/>
    </location>
</feature>
<keyword evidence="7" id="KW-1185">Reference proteome</keyword>
<reference evidence="6 7" key="1">
    <citation type="submission" date="2019-03" db="EMBL/GenBank/DDBJ databases">
        <title>Genomics of glacier-inhabiting Cryobacterium strains.</title>
        <authorList>
            <person name="Liu Q."/>
            <person name="Xin Y.-H."/>
        </authorList>
    </citation>
    <scope>NUCLEOTIDE SEQUENCE [LARGE SCALE GENOMIC DNA]</scope>
    <source>
        <strain evidence="6 7">Hh14</strain>
    </source>
</reference>
<dbReference type="Pfam" id="PF17963">
    <property type="entry name" value="Big_9"/>
    <property type="match status" value="6"/>
</dbReference>
<keyword evidence="2" id="KW-0119">Carbohydrate metabolism</keyword>
<gene>
    <name evidence="6" type="ORF">E3T55_02440</name>
</gene>
<dbReference type="InterPro" id="IPR013783">
    <property type="entry name" value="Ig-like_fold"/>
</dbReference>
<dbReference type="PROSITE" id="PS50853">
    <property type="entry name" value="FN3"/>
    <property type="match status" value="2"/>
</dbReference>
<feature type="domain" description="Fibronectin type-III" evidence="5">
    <location>
        <begin position="1520"/>
        <end position="1607"/>
    </location>
</feature>
<evidence type="ECO:0000256" key="1">
    <source>
        <dbReference type="ARBA" id="ARBA00023295"/>
    </source>
</evidence>
<evidence type="ECO:0000256" key="2">
    <source>
        <dbReference type="ARBA" id="ARBA00023326"/>
    </source>
</evidence>
<evidence type="ECO:0000313" key="7">
    <source>
        <dbReference type="Proteomes" id="UP000297447"/>
    </source>
</evidence>
<feature type="domain" description="Fibronectin type-III" evidence="5">
    <location>
        <begin position="1611"/>
        <end position="1706"/>
    </location>
</feature>
<dbReference type="GO" id="GO:0000272">
    <property type="term" value="P:polysaccharide catabolic process"/>
    <property type="evidence" value="ECO:0007669"/>
    <property type="project" value="UniProtKB-KW"/>
</dbReference>
<dbReference type="GO" id="GO:0016798">
    <property type="term" value="F:hydrolase activity, acting on glycosyl bonds"/>
    <property type="evidence" value="ECO:0007669"/>
    <property type="project" value="UniProtKB-KW"/>
</dbReference>
<evidence type="ECO:0000256" key="4">
    <source>
        <dbReference type="SAM" id="Phobius"/>
    </source>
</evidence>
<dbReference type="InterPro" id="IPR003961">
    <property type="entry name" value="FN3_dom"/>
</dbReference>
<comment type="caution">
    <text evidence="6">The sequence shown here is derived from an EMBL/GenBank/DDBJ whole genome shotgun (WGS) entry which is preliminary data.</text>
</comment>
<feature type="transmembrane region" description="Helical" evidence="4">
    <location>
        <begin position="37"/>
        <end position="59"/>
    </location>
</feature>
<evidence type="ECO:0000313" key="6">
    <source>
        <dbReference type="EMBL" id="TFD55283.1"/>
    </source>
</evidence>
<name>A0A4R9AAM5_9MICO</name>
<dbReference type="CDD" id="cd00063">
    <property type="entry name" value="FN3"/>
    <property type="match status" value="2"/>
</dbReference>
<protein>
    <submittedName>
        <fullName evidence="6">Fibronectin type III domain-containing protein</fullName>
    </submittedName>
</protein>
<feature type="compositionally biased region" description="Acidic residues" evidence="3">
    <location>
        <begin position="391"/>
        <end position="403"/>
    </location>
</feature>
<keyword evidence="1" id="KW-0326">Glycosidase</keyword>
<dbReference type="Gene3D" id="2.60.40.3440">
    <property type="match status" value="1"/>
</dbReference>
<dbReference type="OrthoDB" id="5241356at2"/>
<organism evidence="6 7">
    <name type="scientific">Cryobacterium frigoriphilum</name>
    <dbReference type="NCBI Taxonomy" id="1259150"/>
    <lineage>
        <taxon>Bacteria</taxon>
        <taxon>Bacillati</taxon>
        <taxon>Actinomycetota</taxon>
        <taxon>Actinomycetes</taxon>
        <taxon>Micrococcales</taxon>
        <taxon>Microbacteriaceae</taxon>
        <taxon>Cryobacterium</taxon>
    </lineage>
</organism>
<sequence length="1795" mass="185783">MQSSGVQSSGGATVGAWTARLNPPSFLRPSRWRKSTASVVALAVLAGVPLGFAVLHQGFPVTDVDLTSRDVWVTNGQELLAGRLNRQIEELNGSVNAASSAFDVLQHGDDVFLIDDSVGSLERIDPAFTTLGQRVDVAPGSEVVYGGDTIAVMSPAGDVWAINAAGELNFDPLTTDPIMELDEGGHIAVSATGAVFGTSVVADTLFTVAEFGGDVVEAALPDLGEHQIAAVGEQPVVLDTDANALRTVDSTIELSGTPLKLQQSGAENTFAVVATGESLLQVQLDGGGDIIEVPAEIDAAVTDPAAVSSPVWLNGCAHGAWAGAQRYISACASEVTGADPVVTVEAIEQPTLGSVLEFRVNRSVIALNNLSNGNVWLVDANMRLVENWDEVTPPEEEDSEEGDEKASQQSFEDTLAERTEQNRAPLARDDEFGVRPEKTTVLPVLSNDTDPDGDVLTVVNVNGFSEPQGKLDFIDGGRALQFTPSATVAGTVSFRYTVSDGRGAVAEANVNLTMRPLDQNQAPVATRVGAVSVEQGQLVSYNVLSDWIDPDGDDIYLVSASPTSGDGVRFGPEGFVTFESRTAELGLKEVTFVISDGLLTATGVLTVDVKAAGSLGPVGTPDFATTFVGETVLIEPLANDVSPSGAALALISVNEVPERATAVANLDRGTIAFTIGEAGSYVFTYSLGAGAASSIGLIRVDVKENPTEQLPPIAVKDTAYLRAGEPVSIPVLNNDVSPTGRVLAVQSVDTAAAGNLVSVEILTNTVLRVTASSALTQQVQFTYTISDGVGTSTAGVTVVPVPPLIKHQPPVAVDDAVNVRAGDIVSVAVMDNDYHPDSATMTLVPDLTDTSNAGGLAFVTDTEVRYQAPNNPGSYSVVYTITDAFQETATATVRFTVMAPDAAGNRAPTPVPLTMRTFADSTIRVQVPLDGIDPDGDSVYLTDVTSAPALGRIVEQGSDYFIYEAYPGTAGTDEFTYEVQDTFGATAAGTVRIGVIPRPVVLLPPIAVDDSIEMKPGRTASIPVVLNDSDPNGYALALSEQLPEVDPGITATVKGSRIIVDAPEAEGTFTLRYEITNGNGGAATAFVQINVTNDAKTLPPTAIDHIIEPTDVLGTEGQSAATVAVSVREGAENPGGLIEDLVVSLEGPNAASGAIDANGVVTVTPSNQRQAIAYRLTNELDELSATAFIIVPARPDADEAEKPEEEQAFPPPFLRAMPEQLVDMNGILGWNVADIVEVPSGRPAVLLNATATNSDGTPAASGADTLSYVAAPDYRGPASVTFLVTDGSDAADPLGNQATLTIAITVGDANFEDTAPTFTPPNVTIEAGETAVVTNLRSSSGHPNAEIVQQLSYGSLGGSSAAVAASLSAANLTISAPLGTQPGTEATLTFTVTYKEFTIPGSVQVTVVSSTRALPQAVDDCGPNCAGIETLPSQTVAISVLDNDYNPFQADGTPLAVIDAAIEQDVSGGTASVSFTSSGVSIRTGPNATGTLTAVYRVQDATKDPNREVQGRITLVIRNVPDAPNRPTATPGDTDATVTFTAPASNNSPITGYLISWNGGSQPVSGAGTHTIRNLSNGTGYAFSVTATNAIGDSAASSPSAAVTPYGVPGAPASATLSAPGQGTGALVLNWTAPTSNGGSGVTSYNYEWLQGGPAGTTSTPATSDTETGSTGTAYQYRVQACNARACGAWQSSNVATPQAIPIPPPWTPTNSATVTQRTCPEPQSTYYNPPTNDAQGCTMNPRGYLEAGTIVDAVCRSVRNGQDWFYMRIEDASYDGYFIRAAHTNRGGTSVADC</sequence>
<keyword evidence="4" id="KW-0812">Transmembrane</keyword>
<accession>A0A4R9AAM5</accession>
<dbReference type="NCBIfam" id="NF012211">
    <property type="entry name" value="tand_rpt_95"/>
    <property type="match status" value="2"/>
</dbReference>
<dbReference type="SMART" id="SM00060">
    <property type="entry name" value="FN3"/>
    <property type="match status" value="2"/>
</dbReference>
<keyword evidence="4" id="KW-0472">Membrane</keyword>
<dbReference type="Pfam" id="PF00041">
    <property type="entry name" value="fn3"/>
    <property type="match status" value="1"/>
</dbReference>
<dbReference type="Proteomes" id="UP000297447">
    <property type="component" value="Unassembled WGS sequence"/>
</dbReference>